<gene>
    <name evidence="1" type="ORF">MELLADRAFT_111718</name>
</gene>
<reference evidence="2" key="1">
    <citation type="journal article" date="2011" name="Proc. Natl. Acad. Sci. U.S.A.">
        <title>Obligate biotrophy features unraveled by the genomic analysis of rust fungi.</title>
        <authorList>
            <person name="Duplessis S."/>
            <person name="Cuomo C.A."/>
            <person name="Lin Y.-C."/>
            <person name="Aerts A."/>
            <person name="Tisserant E."/>
            <person name="Veneault-Fourrey C."/>
            <person name="Joly D.L."/>
            <person name="Hacquard S."/>
            <person name="Amselem J."/>
            <person name="Cantarel B.L."/>
            <person name="Chiu R."/>
            <person name="Coutinho P.M."/>
            <person name="Feau N."/>
            <person name="Field M."/>
            <person name="Frey P."/>
            <person name="Gelhaye E."/>
            <person name="Goldberg J."/>
            <person name="Grabherr M.G."/>
            <person name="Kodira C.D."/>
            <person name="Kohler A."/>
            <person name="Kuees U."/>
            <person name="Lindquist E.A."/>
            <person name="Lucas S.M."/>
            <person name="Mago R."/>
            <person name="Mauceli E."/>
            <person name="Morin E."/>
            <person name="Murat C."/>
            <person name="Pangilinan J.L."/>
            <person name="Park R."/>
            <person name="Pearson M."/>
            <person name="Quesneville H."/>
            <person name="Rouhier N."/>
            <person name="Sakthikumar S."/>
            <person name="Salamov A.A."/>
            <person name="Schmutz J."/>
            <person name="Selles B."/>
            <person name="Shapiro H."/>
            <person name="Tanguay P."/>
            <person name="Tuskan G.A."/>
            <person name="Henrissat B."/>
            <person name="Van de Peer Y."/>
            <person name="Rouze P."/>
            <person name="Ellis J.G."/>
            <person name="Dodds P.N."/>
            <person name="Schein J.E."/>
            <person name="Zhong S."/>
            <person name="Hamelin R.C."/>
            <person name="Grigoriev I.V."/>
            <person name="Szabo L.J."/>
            <person name="Martin F."/>
        </authorList>
    </citation>
    <scope>NUCLEOTIDE SEQUENCE [LARGE SCALE GENOMIC DNA]</scope>
    <source>
        <strain evidence="2">98AG31 / pathotype 3-4-7</strain>
    </source>
</reference>
<sequence>MASLFCERISGQVKFPLHSKLPSEASSSAAKMEPEAIGFDRFTSTASRDIPIAMNKMGFLPSEEAHINSRVRDREDTLHIPTKRIKIEANEASQDPASRSREAGISTGAPISVPSLQAVLYSFFFQSAKKLFATPRFDPHIIKLAGGIRRLISKSQPWDLWIHKDQRLVVKWFMTAHTALHKGTLSECERTWALGIVAALVKYLRPITTDIVQRLKEVTWKYHVYLEIQAALSMTYLHFCHKLEFEVSLTERFKSLLMTSQRHPTNKALEECFSRARLFRSHDEIRARHFPDKWDGIDNFVSGYLLNVKIPQEDMSIKYMIHKFASYFRNIEIPSWEGTYAKAIFIYLMNHWQDTDASCLSRLMEWIEADFDLYRDLHLPYFKADVKAILSNPEILSRGITYDELIDTSKPFRAPIFKTFLSSRGKEEFSDSTQGDMYKLTVIASLIHPSLKELVTQAIDQNPSIIQRLAPVWLKMYPDLSVKSYHLFDYHYITFQKRPQYLASAHRQLLLEKMSRYSKTKSLGKFLQLIPLNGSKLDPSLHMIKFFEDATDIVLERLNKDIRFRGQIYHSIGHVFESTRFIKRFPPVNEYVLISELDPFLTSLNTMIAPQSIWALGELKNPKDFISLWAKKPELVTSVVTLGDMPDPKVESLQWIQEQVKP</sequence>
<evidence type="ECO:0000313" key="2">
    <source>
        <dbReference type="Proteomes" id="UP000001072"/>
    </source>
</evidence>
<keyword evidence="2" id="KW-1185">Reference proteome</keyword>
<dbReference type="EMBL" id="GL883146">
    <property type="protein sequence ID" value="EGG00584.1"/>
    <property type="molecule type" value="Genomic_DNA"/>
</dbReference>
<dbReference type="InParanoid" id="F4S4B1"/>
<dbReference type="HOGENOM" id="CLU_408300_0_0_1"/>
<protein>
    <submittedName>
        <fullName evidence="1">Uncharacterized protein</fullName>
    </submittedName>
</protein>
<evidence type="ECO:0000313" key="1">
    <source>
        <dbReference type="EMBL" id="EGG00584.1"/>
    </source>
</evidence>
<dbReference type="KEGG" id="mlr:MELLADRAFT_111718"/>
<dbReference type="Proteomes" id="UP000001072">
    <property type="component" value="Unassembled WGS sequence"/>
</dbReference>
<dbReference type="RefSeq" id="XP_007416231.1">
    <property type="nucleotide sequence ID" value="XM_007416169.1"/>
</dbReference>
<name>F4S4B1_MELLP</name>
<proteinExistence type="predicted"/>
<dbReference type="VEuPathDB" id="FungiDB:MELLADRAFT_111718"/>
<accession>F4S4B1</accession>
<dbReference type="AlphaFoldDB" id="F4S4B1"/>
<dbReference type="GeneID" id="18924467"/>
<organism evidence="2">
    <name type="scientific">Melampsora larici-populina (strain 98AG31 / pathotype 3-4-7)</name>
    <name type="common">Poplar leaf rust fungus</name>
    <dbReference type="NCBI Taxonomy" id="747676"/>
    <lineage>
        <taxon>Eukaryota</taxon>
        <taxon>Fungi</taxon>
        <taxon>Dikarya</taxon>
        <taxon>Basidiomycota</taxon>
        <taxon>Pucciniomycotina</taxon>
        <taxon>Pucciniomycetes</taxon>
        <taxon>Pucciniales</taxon>
        <taxon>Melampsoraceae</taxon>
        <taxon>Melampsora</taxon>
    </lineage>
</organism>